<dbReference type="EMBL" id="CP055901">
    <property type="protein sequence ID" value="QKX60474.1"/>
    <property type="molecule type" value="Genomic_DNA"/>
</dbReference>
<dbReference type="InterPro" id="IPR056884">
    <property type="entry name" value="NPHP3-like_N"/>
</dbReference>
<dbReference type="InterPro" id="IPR050349">
    <property type="entry name" value="WD_LIS1/nudF_dynein_reg"/>
</dbReference>
<reference evidence="6" key="1">
    <citation type="submission" date="2020-06" db="EMBL/GenBank/DDBJ databases">
        <title>A chromosome-scale genome assembly of Talaromyces rugulosus W13939.</title>
        <authorList>
            <person name="Wang B."/>
            <person name="Guo L."/>
            <person name="Ye K."/>
            <person name="Wang L."/>
        </authorList>
    </citation>
    <scope>NUCLEOTIDE SEQUENCE [LARGE SCALE GENOMIC DNA]</scope>
    <source>
        <strain evidence="6">W13939</strain>
    </source>
</reference>
<sequence>MASNLPFPPELVDCLPEAVFNAASKDHSPSCLKNTRRDVLKQIEKWANSSDERRIYWLKGMAGIGKSTIALTVARKYAGLERLGASFFFSRGGGDLASSRKFAATIAAQLADAIPGLQRLIEDAITSNSRIRSLGLYGQWEKLVLEPLSQLGKNVCLLPVVVVIDALDECDNEDDVSLLIQCLAAATAVESLQLRVFVTSRPEQPINLGFDSISSGLHRDYILHDIEQSIVDQDLVLFYKDRLSHTAKKFGLGNRILSDETIQILVRKSNGLFIHAATVCRFIEEGGQLAGERLSLVIAAGSTPSKPEKELDQIYTTVLIHSLPMQLEPEEVAEMQALFRRIVGSIIVLSEAMTPTDLAAMLGERKDVILSTIHGLHSLLDVPGETKPIRLLHPSLRDFLLDPVRCQSEKFFVNDETIHSHLFSCCLRLMKNLLKKNICKMEQPGIRTREIPKATVKQCISLPLQYACRYWIYHLRQSGVDPNDSTEIMDFFQTRFLYWLETLSLIGRLSEGITMIRLLETKLAVSFTTLNLKGLNSTKLRTMLSSMKKQLRLKPIYAASSSHPSGNILHATVYDAMRFALSHGAIIAETPLQVYCSALVFSPEKSIIRKHYSNEIPKWILQRPIIHEDWRPYLQTLKGHSDWVTAVAFSPDCRLIASASRDRTIWLWDAITGTEQRVLKGHSNWVNAVAFSPDSRLIASASRDRTIRLWDVITGTEQRVLKGHSGWVNSIAFSPDGRLIASASRDWTIWLWDAITGTKQHVLKGHSMLVNAIAFSPDGRLIASASCDGTIWLWDAITGTEQRVLKGHSNWVNAVAFSPDGRLIASGDGSIRLWNTTTGTEQRVLKGHSGWVNAIAFSPDGRLIASASDDLTVRLWDVTTGIEQRVLKGHSDSVNAIAFSPDSQLIASASNDGTIRLWDATKGMKQRVSKGHLDSVNAIAFSPDSRLIALGSRDRTIRLWDAITGTEQRVLKHSGWVNAIAFSPDGRLIASASRDGTIRLWDAITGTKQRVLKVLKGHSKLVNAIAFSPDGRLIASASCDGTIWLWDAITGTEQRVLKGHSEWVDALAFSPEGHPNWVNAVVFSPDGRLIASASGDGTIRLWDAITDTKQRVLKGHSDSVNAVAFSPDGRLIASASRDGTIRLWDAITGTEQQVYVTETTLLYLSFCGTLLITDRGVLRLPQVVPQPPQHHIFVSGSWVRNDAENFLFLHPDYIDHVWFVSGDILVFENDSGSSILQFDHLSKIMIGGG</sequence>
<feature type="repeat" description="WD" evidence="3">
    <location>
        <begin position="970"/>
        <end position="1011"/>
    </location>
</feature>
<evidence type="ECO:0000256" key="2">
    <source>
        <dbReference type="ARBA" id="ARBA00022737"/>
    </source>
</evidence>
<dbReference type="InterPro" id="IPR015943">
    <property type="entry name" value="WD40/YVTN_repeat-like_dom_sf"/>
</dbReference>
<feature type="repeat" description="WD" evidence="3">
    <location>
        <begin position="1071"/>
        <end position="1112"/>
    </location>
</feature>
<dbReference type="OrthoDB" id="674604at2759"/>
<feature type="repeat" description="WD" evidence="3">
    <location>
        <begin position="845"/>
        <end position="886"/>
    </location>
</feature>
<keyword evidence="1 3" id="KW-0853">WD repeat</keyword>
<dbReference type="InterPro" id="IPR036322">
    <property type="entry name" value="WD40_repeat_dom_sf"/>
</dbReference>
<dbReference type="CDD" id="cd00200">
    <property type="entry name" value="WD40"/>
    <property type="match status" value="2"/>
</dbReference>
<dbReference type="PANTHER" id="PTHR44129">
    <property type="entry name" value="WD REPEAT-CONTAINING PROTEIN POP1"/>
    <property type="match status" value="1"/>
</dbReference>
<dbReference type="GeneID" id="55995110"/>
<dbReference type="InterPro" id="IPR027417">
    <property type="entry name" value="P-loop_NTPase"/>
</dbReference>
<feature type="repeat" description="WD" evidence="3">
    <location>
        <begin position="887"/>
        <end position="928"/>
    </location>
</feature>
<protein>
    <recommendedName>
        <fullName evidence="4">Nephrocystin 3-like N-terminal domain-containing protein</fullName>
    </recommendedName>
</protein>
<gene>
    <name evidence="5" type="ORF">TRUGW13939_07619</name>
</gene>
<dbReference type="PROSITE" id="PS50294">
    <property type="entry name" value="WD_REPEATS_REGION"/>
    <property type="match status" value="12"/>
</dbReference>
<dbReference type="InterPro" id="IPR001680">
    <property type="entry name" value="WD40_rpt"/>
</dbReference>
<dbReference type="SUPFAM" id="SSF52540">
    <property type="entry name" value="P-loop containing nucleoside triphosphate hydrolases"/>
    <property type="match status" value="1"/>
</dbReference>
<dbReference type="PROSITE" id="PS00678">
    <property type="entry name" value="WD_REPEATS_1"/>
    <property type="match status" value="2"/>
</dbReference>
<feature type="repeat" description="WD" evidence="3">
    <location>
        <begin position="763"/>
        <end position="804"/>
    </location>
</feature>
<name>A0A7H8R265_TALRU</name>
<keyword evidence="2" id="KW-0677">Repeat</keyword>
<dbReference type="Gene3D" id="3.40.50.300">
    <property type="entry name" value="P-loop containing nucleotide triphosphate hydrolases"/>
    <property type="match status" value="1"/>
</dbReference>
<dbReference type="Pfam" id="PF24883">
    <property type="entry name" value="NPHP3_N"/>
    <property type="match status" value="1"/>
</dbReference>
<feature type="domain" description="Nephrocystin 3-like N-terminal" evidence="4">
    <location>
        <begin position="41"/>
        <end position="201"/>
    </location>
</feature>
<dbReference type="PRINTS" id="PR00320">
    <property type="entry name" value="GPROTEINBRPT"/>
</dbReference>
<feature type="repeat" description="WD" evidence="3">
    <location>
        <begin position="805"/>
        <end position="844"/>
    </location>
</feature>
<feature type="repeat" description="WD" evidence="3">
    <location>
        <begin position="679"/>
        <end position="720"/>
    </location>
</feature>
<keyword evidence="6" id="KW-1185">Reference proteome</keyword>
<evidence type="ECO:0000259" key="4">
    <source>
        <dbReference type="Pfam" id="PF24883"/>
    </source>
</evidence>
<evidence type="ECO:0000313" key="5">
    <source>
        <dbReference type="EMBL" id="QKX60474.1"/>
    </source>
</evidence>
<dbReference type="InterPro" id="IPR020472">
    <property type="entry name" value="WD40_PAC1"/>
</dbReference>
<evidence type="ECO:0000256" key="1">
    <source>
        <dbReference type="ARBA" id="ARBA00022574"/>
    </source>
</evidence>
<dbReference type="Proteomes" id="UP000509510">
    <property type="component" value="Chromosome IV"/>
</dbReference>
<evidence type="ECO:0000256" key="3">
    <source>
        <dbReference type="PROSITE-ProRule" id="PRU00221"/>
    </source>
</evidence>
<dbReference type="SUPFAM" id="SSF50978">
    <property type="entry name" value="WD40 repeat-like"/>
    <property type="match status" value="3"/>
</dbReference>
<feature type="repeat" description="WD" evidence="3">
    <location>
        <begin position="721"/>
        <end position="762"/>
    </location>
</feature>
<accession>A0A7H8R265</accession>
<feature type="repeat" description="WD" evidence="3">
    <location>
        <begin position="929"/>
        <end position="970"/>
    </location>
</feature>
<dbReference type="InterPro" id="IPR019775">
    <property type="entry name" value="WD40_repeat_CS"/>
</dbReference>
<dbReference type="SMART" id="SM00320">
    <property type="entry name" value="WD40"/>
    <property type="match status" value="12"/>
</dbReference>
<proteinExistence type="predicted"/>
<dbReference type="Pfam" id="PF00400">
    <property type="entry name" value="WD40"/>
    <property type="match status" value="12"/>
</dbReference>
<dbReference type="AlphaFoldDB" id="A0A7H8R265"/>
<feature type="repeat" description="WD" evidence="3">
    <location>
        <begin position="1015"/>
        <end position="1056"/>
    </location>
</feature>
<organism evidence="5 6">
    <name type="scientific">Talaromyces rugulosus</name>
    <name type="common">Penicillium rugulosum</name>
    <dbReference type="NCBI Taxonomy" id="121627"/>
    <lineage>
        <taxon>Eukaryota</taxon>
        <taxon>Fungi</taxon>
        <taxon>Dikarya</taxon>
        <taxon>Ascomycota</taxon>
        <taxon>Pezizomycotina</taxon>
        <taxon>Eurotiomycetes</taxon>
        <taxon>Eurotiomycetidae</taxon>
        <taxon>Eurotiales</taxon>
        <taxon>Trichocomaceae</taxon>
        <taxon>Talaromyces</taxon>
        <taxon>Talaromyces sect. Islandici</taxon>
    </lineage>
</organism>
<dbReference type="Gene3D" id="2.130.10.10">
    <property type="entry name" value="YVTN repeat-like/Quinoprotein amine dehydrogenase"/>
    <property type="match status" value="5"/>
</dbReference>
<feature type="repeat" description="WD" evidence="3">
    <location>
        <begin position="637"/>
        <end position="678"/>
    </location>
</feature>
<feature type="repeat" description="WD" evidence="3">
    <location>
        <begin position="1113"/>
        <end position="1154"/>
    </location>
</feature>
<dbReference type="KEGG" id="trg:TRUGW13939_07619"/>
<evidence type="ECO:0000313" key="6">
    <source>
        <dbReference type="Proteomes" id="UP000509510"/>
    </source>
</evidence>
<dbReference type="PROSITE" id="PS50082">
    <property type="entry name" value="WD_REPEATS_2"/>
    <property type="match status" value="12"/>
</dbReference>
<dbReference type="RefSeq" id="XP_035346651.1">
    <property type="nucleotide sequence ID" value="XM_035490758.1"/>
</dbReference>